<gene>
    <name evidence="14" type="primary">Usp42</name>
    <name evidence="14" type="ORF">PTEBUR_R08730</name>
</gene>
<evidence type="ECO:0000256" key="6">
    <source>
        <dbReference type="ARBA" id="ARBA00022801"/>
    </source>
</evidence>
<dbReference type="InterPro" id="IPR001394">
    <property type="entry name" value="Peptidase_C19_UCH"/>
</dbReference>
<evidence type="ECO:0000256" key="11">
    <source>
        <dbReference type="ARBA" id="ARBA00042420"/>
    </source>
</evidence>
<dbReference type="PROSITE" id="PS50235">
    <property type="entry name" value="USP_3"/>
    <property type="match status" value="1"/>
</dbReference>
<keyword evidence="5" id="KW-0833">Ubl conjugation pathway</keyword>
<evidence type="ECO:0000256" key="10">
    <source>
        <dbReference type="ARBA" id="ARBA00042154"/>
    </source>
</evidence>
<dbReference type="InterPro" id="IPR050164">
    <property type="entry name" value="Peptidase_C19"/>
</dbReference>
<dbReference type="AlphaFoldDB" id="A0A7K5Z851"/>
<keyword evidence="6 14" id="KW-0378">Hydrolase</keyword>
<evidence type="ECO:0000256" key="7">
    <source>
        <dbReference type="ARBA" id="ARBA00022807"/>
    </source>
</evidence>
<evidence type="ECO:0000313" key="15">
    <source>
        <dbReference type="Proteomes" id="UP000522270"/>
    </source>
</evidence>
<evidence type="ECO:0000256" key="4">
    <source>
        <dbReference type="ARBA" id="ARBA00022670"/>
    </source>
</evidence>
<keyword evidence="7" id="KW-0788">Thiol protease</keyword>
<evidence type="ECO:0000256" key="1">
    <source>
        <dbReference type="ARBA" id="ARBA00000707"/>
    </source>
</evidence>
<dbReference type="GO" id="GO:0016579">
    <property type="term" value="P:protein deubiquitination"/>
    <property type="evidence" value="ECO:0007669"/>
    <property type="project" value="InterPro"/>
</dbReference>
<protein>
    <recommendedName>
        <fullName evidence="8">Ubiquitin carboxyl-terminal hydrolase 36</fullName>
        <ecNumber evidence="3">3.4.19.12</ecNumber>
    </recommendedName>
    <alternativeName>
        <fullName evidence="11">Deubiquitinating enzyme 36</fullName>
    </alternativeName>
    <alternativeName>
        <fullName evidence="10">Protein scrawny</fullName>
    </alternativeName>
    <alternativeName>
        <fullName evidence="9">Ubiquitin thioesterase 36</fullName>
    </alternativeName>
    <alternativeName>
        <fullName evidence="12">Ubiquitin-specific-processing protease 36</fullName>
    </alternativeName>
</protein>
<dbReference type="Gene3D" id="3.90.70.10">
    <property type="entry name" value="Cysteine proteinases"/>
    <property type="match status" value="1"/>
</dbReference>
<dbReference type="GO" id="GO:0004843">
    <property type="term" value="F:cysteine-type deubiquitinase activity"/>
    <property type="evidence" value="ECO:0007669"/>
    <property type="project" value="UniProtKB-EC"/>
</dbReference>
<dbReference type="GO" id="GO:0042981">
    <property type="term" value="P:regulation of apoptotic process"/>
    <property type="evidence" value="ECO:0007669"/>
    <property type="project" value="TreeGrafter"/>
</dbReference>
<feature type="non-terminal residue" evidence="14">
    <location>
        <position position="1"/>
    </location>
</feature>
<dbReference type="PANTHER" id="PTHR24006">
    <property type="entry name" value="UBIQUITIN CARBOXYL-TERMINAL HYDROLASE"/>
    <property type="match status" value="1"/>
</dbReference>
<dbReference type="GO" id="GO:0005829">
    <property type="term" value="C:cytosol"/>
    <property type="evidence" value="ECO:0007669"/>
    <property type="project" value="TreeGrafter"/>
</dbReference>
<dbReference type="PANTHER" id="PTHR24006:SF758">
    <property type="entry name" value="UBIQUITIN CARBOXYL-TERMINAL HYDROLASE 36"/>
    <property type="match status" value="1"/>
</dbReference>
<feature type="non-terminal residue" evidence="14">
    <location>
        <position position="260"/>
    </location>
</feature>
<accession>A0A7K5Z851</accession>
<evidence type="ECO:0000256" key="3">
    <source>
        <dbReference type="ARBA" id="ARBA00012759"/>
    </source>
</evidence>
<comment type="catalytic activity">
    <reaction evidence="1">
        <text>Thiol-dependent hydrolysis of ester, thioester, amide, peptide and isopeptide bonds formed by the C-terminal Gly of ubiquitin (a 76-residue protein attached to proteins as an intracellular targeting signal).</text>
        <dbReference type="EC" id="3.4.19.12"/>
    </reaction>
</comment>
<reference evidence="14 15" key="1">
    <citation type="submission" date="2019-09" db="EMBL/GenBank/DDBJ databases">
        <title>Bird 10,000 Genomes (B10K) Project - Family phase.</title>
        <authorList>
            <person name="Zhang G."/>
        </authorList>
    </citation>
    <scope>NUCLEOTIDE SEQUENCE [LARGE SCALE GENOMIC DNA]</scope>
    <source>
        <strain evidence="14">B10K-DU-027-49</strain>
        <tissue evidence="14">Muscle</tissue>
    </source>
</reference>
<evidence type="ECO:0000256" key="5">
    <source>
        <dbReference type="ARBA" id="ARBA00022786"/>
    </source>
</evidence>
<keyword evidence="4" id="KW-0645">Protease</keyword>
<proteinExistence type="inferred from homology"/>
<sequence length="260" mass="28733">AGMASPQRMPFSPEMISMAWQQRCPAGAGLQNVDNTCFLNAVLQCLTYTPPLANYLLSREHSRSCNQTGFCMVCTLEKHVRAVLNSPGSSILPNAIVSTLTLIGADFQVGRQQDTHEFLCYTLDTMSKREPAVIHQIFGGKLRSRVTCLQCGAVSDTYELFFDLPLDIKELSSVTGALEDFVRLEQLDGENSFQCSGCRRLAAVSKRLTIHHSSNILIVCLKRFDASSGAKINEVVEYAEHLDLGPYMSEEAEGPRIYSL</sequence>
<evidence type="ECO:0000256" key="9">
    <source>
        <dbReference type="ARBA" id="ARBA00041300"/>
    </source>
</evidence>
<dbReference type="EC" id="3.4.19.12" evidence="3"/>
<evidence type="ECO:0000313" key="14">
    <source>
        <dbReference type="EMBL" id="NWU73717.1"/>
    </source>
</evidence>
<dbReference type="Pfam" id="PF00443">
    <property type="entry name" value="UCH"/>
    <property type="match status" value="1"/>
</dbReference>
<comment type="caution">
    <text evidence="14">The sequence shown here is derived from an EMBL/GenBank/DDBJ whole genome shotgun (WGS) entry which is preliminary data.</text>
</comment>
<evidence type="ECO:0000256" key="12">
    <source>
        <dbReference type="ARBA" id="ARBA00043009"/>
    </source>
</evidence>
<name>A0A7K5Z851_9AVES</name>
<dbReference type="OrthoDB" id="420187at2759"/>
<dbReference type="GO" id="GO:0005634">
    <property type="term" value="C:nucleus"/>
    <property type="evidence" value="ECO:0007669"/>
    <property type="project" value="TreeGrafter"/>
</dbReference>
<evidence type="ECO:0000259" key="13">
    <source>
        <dbReference type="PROSITE" id="PS50235"/>
    </source>
</evidence>
<dbReference type="FunFam" id="3.90.70.10:FF:000119">
    <property type="entry name" value="Ubiquitin specific peptidase 36"/>
    <property type="match status" value="1"/>
</dbReference>
<dbReference type="InterPro" id="IPR038765">
    <property type="entry name" value="Papain-like_cys_pep_sf"/>
</dbReference>
<feature type="domain" description="USP" evidence="13">
    <location>
        <begin position="28"/>
        <end position="260"/>
    </location>
</feature>
<dbReference type="GO" id="GO:0006508">
    <property type="term" value="P:proteolysis"/>
    <property type="evidence" value="ECO:0007669"/>
    <property type="project" value="UniProtKB-KW"/>
</dbReference>
<organism evidence="14 15">
    <name type="scientific">Pterocles burchelli</name>
    <dbReference type="NCBI Taxonomy" id="2585816"/>
    <lineage>
        <taxon>Eukaryota</taxon>
        <taxon>Metazoa</taxon>
        <taxon>Chordata</taxon>
        <taxon>Craniata</taxon>
        <taxon>Vertebrata</taxon>
        <taxon>Euteleostomi</taxon>
        <taxon>Archelosauria</taxon>
        <taxon>Archosauria</taxon>
        <taxon>Dinosauria</taxon>
        <taxon>Saurischia</taxon>
        <taxon>Theropoda</taxon>
        <taxon>Coelurosauria</taxon>
        <taxon>Aves</taxon>
        <taxon>Neognathae</taxon>
        <taxon>Neoaves</taxon>
        <taxon>Columbimorphae</taxon>
        <taxon>Pterocliformes</taxon>
        <taxon>Pteroclidae</taxon>
        <taxon>Pterocles</taxon>
    </lineage>
</organism>
<keyword evidence="15" id="KW-1185">Reference proteome</keyword>
<dbReference type="InterPro" id="IPR028889">
    <property type="entry name" value="USP"/>
</dbReference>
<evidence type="ECO:0000256" key="8">
    <source>
        <dbReference type="ARBA" id="ARBA00039432"/>
    </source>
</evidence>
<dbReference type="EMBL" id="VYZE01004110">
    <property type="protein sequence ID" value="NWU73717.1"/>
    <property type="molecule type" value="Genomic_DNA"/>
</dbReference>
<evidence type="ECO:0000256" key="2">
    <source>
        <dbReference type="ARBA" id="ARBA00009085"/>
    </source>
</evidence>
<comment type="similarity">
    <text evidence="2">Belongs to the peptidase C19 family.</text>
</comment>
<dbReference type="Proteomes" id="UP000522270">
    <property type="component" value="Unassembled WGS sequence"/>
</dbReference>
<dbReference type="SUPFAM" id="SSF54001">
    <property type="entry name" value="Cysteine proteinases"/>
    <property type="match status" value="1"/>
</dbReference>